<comment type="caution">
    <text evidence="13">The sequence shown here is derived from an EMBL/GenBank/DDBJ whole genome shotgun (WGS) entry which is preliminary data.</text>
</comment>
<dbReference type="InterPro" id="IPR036907">
    <property type="entry name" value="5'-Nucleotdase_C_sf"/>
</dbReference>
<dbReference type="PROSITE" id="PS50259">
    <property type="entry name" value="G_PROTEIN_RECEP_F3_4"/>
    <property type="match status" value="1"/>
</dbReference>
<dbReference type="SUPFAM" id="SSF55816">
    <property type="entry name" value="5'-nucleotidase (syn. UDP-sugar hydrolase), C-terminal domain"/>
    <property type="match status" value="1"/>
</dbReference>
<keyword evidence="4" id="KW-0297">G-protein coupled receptor</keyword>
<keyword evidence="14" id="KW-1185">Reference proteome</keyword>
<dbReference type="AlphaFoldDB" id="A0AAD8YAW8"/>
<feature type="domain" description="G-protein coupled receptors family 3 profile" evidence="12">
    <location>
        <begin position="799"/>
        <end position="983"/>
    </location>
</feature>
<feature type="transmembrane region" description="Helical" evidence="10">
    <location>
        <begin position="935"/>
        <end position="954"/>
    </location>
</feature>
<dbReference type="Gene3D" id="3.90.780.10">
    <property type="entry name" value="5'-Nucleotidase, C-terminal domain"/>
    <property type="match status" value="1"/>
</dbReference>
<evidence type="ECO:0000256" key="10">
    <source>
        <dbReference type="SAM" id="Phobius"/>
    </source>
</evidence>
<dbReference type="Pfam" id="PF00003">
    <property type="entry name" value="7tm_3"/>
    <property type="match status" value="1"/>
</dbReference>
<keyword evidence="11" id="KW-0732">Signal</keyword>
<accession>A0AAD8YAW8</accession>
<evidence type="ECO:0000259" key="12">
    <source>
        <dbReference type="PROSITE" id="PS50259"/>
    </source>
</evidence>
<dbReference type="GO" id="GO:0038039">
    <property type="term" value="C:G protein-coupled receptor heterodimeric complex"/>
    <property type="evidence" value="ECO:0007669"/>
    <property type="project" value="TreeGrafter"/>
</dbReference>
<evidence type="ECO:0000256" key="8">
    <source>
        <dbReference type="ARBA" id="ARBA00023224"/>
    </source>
</evidence>
<keyword evidence="7" id="KW-0325">Glycoprotein</keyword>
<evidence type="ECO:0000256" key="7">
    <source>
        <dbReference type="ARBA" id="ARBA00023180"/>
    </source>
</evidence>
<feature type="transmembrane region" description="Helical" evidence="10">
    <location>
        <begin position="802"/>
        <end position="824"/>
    </location>
</feature>
<reference evidence="13" key="1">
    <citation type="submission" date="2023-06" db="EMBL/GenBank/DDBJ databases">
        <title>Survivors Of The Sea: Transcriptome response of Skeletonema marinoi to long-term dormancy.</title>
        <authorList>
            <person name="Pinder M.I.M."/>
            <person name="Kourtchenko O."/>
            <person name="Robertson E.K."/>
            <person name="Larsson T."/>
            <person name="Maumus F."/>
            <person name="Osuna-Cruz C.M."/>
            <person name="Vancaester E."/>
            <person name="Stenow R."/>
            <person name="Vandepoele K."/>
            <person name="Ploug H."/>
            <person name="Bruchert V."/>
            <person name="Godhe A."/>
            <person name="Topel M."/>
        </authorList>
    </citation>
    <scope>NUCLEOTIDE SEQUENCE</scope>
    <source>
        <strain evidence="13">R05AC</strain>
    </source>
</reference>
<comment type="subcellular location">
    <subcellularLocation>
        <location evidence="1">Membrane</location>
        <topology evidence="1">Multi-pass membrane protein</topology>
    </subcellularLocation>
</comment>
<dbReference type="PANTHER" id="PTHR10519:SF20">
    <property type="entry name" value="G-PROTEIN COUPLED RECEPTOR 156-RELATED"/>
    <property type="match status" value="1"/>
</dbReference>
<dbReference type="EMBL" id="JATAAI010000010">
    <property type="protein sequence ID" value="KAK1743064.1"/>
    <property type="molecule type" value="Genomic_DNA"/>
</dbReference>
<feature type="transmembrane region" description="Helical" evidence="10">
    <location>
        <begin position="845"/>
        <end position="866"/>
    </location>
</feature>
<dbReference type="InterPro" id="IPR002455">
    <property type="entry name" value="GPCR3_GABA-B"/>
</dbReference>
<keyword evidence="2 10" id="KW-0812">Transmembrane</keyword>
<gene>
    <name evidence="13" type="ORF">QTG54_006661</name>
</gene>
<feature type="transmembrane region" description="Helical" evidence="10">
    <location>
        <begin position="764"/>
        <end position="782"/>
    </location>
</feature>
<proteinExistence type="predicted"/>
<dbReference type="InterPro" id="IPR017978">
    <property type="entry name" value="GPCR_3_C"/>
</dbReference>
<feature type="transmembrane region" description="Helical" evidence="10">
    <location>
        <begin position="960"/>
        <end position="986"/>
    </location>
</feature>
<sequence length="1040" mass="114030">MINATTAVLLATSWAPLLSGQLHQCLNADDPDCRGGVAAFRAMLRYNSKLEAQGTQDDALPFAHVQLLDKDSAFVHMHPLGLSVNRLILNGLMGLDVFASSPSILLQNKLDYEVSSQDISSLQTHDMPLLLSNVGIPPTNSWHPFTKAVHFDTETRLAILSLSMSTEALNVPQIPAASGMLRYVRKMNEENGCVMPSSSHYTAYSDSFLNSNVTNKVGEVSPSNCWLPVVQHSDKGADPFESFLKAMALLPQGHRPAMIIDIEGNVKEYEEPTLIEGIWVASLELNSRTYFQHKLEMSYDTTYGLQLDNVELISAPLSPLPDEMKDEIYRQEIDTLRKAADEAMTNNPIIGYSDEMPFARDLTSYRPCKSGECPIGNLFTDAARWYAKADVAFVTSGGVRGPGWQAGDVHVSNVWESLPFPNLLCTGKINGVHLFQLLNYSMSVATFEGENTDDGGRLLQLSGLKVTYNTELSPSRIISIDVLDRESGEFKPIDRLQIYEFATDSYLCGGYKPFPSLLGRDNLVVAGEQPGTIIEKLYQEILADFLDATTSLESPYNTTIKNRLVNDTAATEVLNLVQTEKSCVPGEYWEAAIQTCLPCAVNFDVSFSKELIEFEATDRGRVETITLTNNEEFDVAIIPKILPGWLVLDSAQSAYAGSDTPTTLGAGESLDFSMSIIPSELEEGTVYVTIAFGVLDGGDYHGCVGSDAGFDITMRVLPTEQLNQLGQIRAAGFTLFGIIAMTSVSCAGFVICHKQHQVVRALQPIFLLCICCGALLMGSAIVPLSIDDKIASQSGCDISCMALPWLLSLGFSVAISALFAKLWRINRIILASVTMRRVKVRVQDVAMPLVVLLVVNITVLLCWTLIDPLVYKRFEIDGASWNTYGRCVGSSNVSNTFLIILSVLNLVMLFLALFQAWKARKISDEFSETKIVGGALYGWLQLLIVGVPVALLISEDDTTARYFLFVALIFLVSMSMLLIIFVPLIVQTKRAQKKRNRKSSQESEGASAYYGQERESTAGRVPVVSALSTVQEESAAIPSV</sequence>
<dbReference type="CDD" id="cd15047">
    <property type="entry name" value="7tmC_GABA-B-like"/>
    <property type="match status" value="1"/>
</dbReference>
<evidence type="ECO:0000313" key="14">
    <source>
        <dbReference type="Proteomes" id="UP001224775"/>
    </source>
</evidence>
<dbReference type="InterPro" id="IPR008334">
    <property type="entry name" value="5'-Nucleotdase_C"/>
</dbReference>
<evidence type="ECO:0000256" key="2">
    <source>
        <dbReference type="ARBA" id="ARBA00022692"/>
    </source>
</evidence>
<dbReference type="Pfam" id="PF02872">
    <property type="entry name" value="5_nucleotid_C"/>
    <property type="match status" value="1"/>
</dbReference>
<name>A0AAD8YAW8_9STRA</name>
<evidence type="ECO:0000256" key="9">
    <source>
        <dbReference type="SAM" id="MobiDB-lite"/>
    </source>
</evidence>
<organism evidence="13 14">
    <name type="scientific">Skeletonema marinoi</name>
    <dbReference type="NCBI Taxonomy" id="267567"/>
    <lineage>
        <taxon>Eukaryota</taxon>
        <taxon>Sar</taxon>
        <taxon>Stramenopiles</taxon>
        <taxon>Ochrophyta</taxon>
        <taxon>Bacillariophyta</taxon>
        <taxon>Coscinodiscophyceae</taxon>
        <taxon>Thalassiosirophycidae</taxon>
        <taxon>Thalassiosirales</taxon>
        <taxon>Skeletonemataceae</taxon>
        <taxon>Skeletonema</taxon>
        <taxon>Skeletonema marinoi-dohrnii complex</taxon>
    </lineage>
</organism>
<keyword evidence="6 13" id="KW-0675">Receptor</keyword>
<evidence type="ECO:0000313" key="13">
    <source>
        <dbReference type="EMBL" id="KAK1743064.1"/>
    </source>
</evidence>
<feature type="signal peptide" evidence="11">
    <location>
        <begin position="1"/>
        <end position="20"/>
    </location>
</feature>
<keyword evidence="8" id="KW-0807">Transducer</keyword>
<dbReference type="GO" id="GO:0009166">
    <property type="term" value="P:nucleotide catabolic process"/>
    <property type="evidence" value="ECO:0007669"/>
    <property type="project" value="InterPro"/>
</dbReference>
<evidence type="ECO:0000256" key="4">
    <source>
        <dbReference type="ARBA" id="ARBA00023040"/>
    </source>
</evidence>
<keyword evidence="5 10" id="KW-0472">Membrane</keyword>
<feature type="transmembrane region" description="Helical" evidence="10">
    <location>
        <begin position="730"/>
        <end position="752"/>
    </location>
</feature>
<evidence type="ECO:0000256" key="1">
    <source>
        <dbReference type="ARBA" id="ARBA00004141"/>
    </source>
</evidence>
<protein>
    <submittedName>
        <fullName evidence="13">GABA-B receptor-like protein</fullName>
    </submittedName>
</protein>
<dbReference type="PANTHER" id="PTHR10519">
    <property type="entry name" value="GABA-B RECEPTOR"/>
    <property type="match status" value="1"/>
</dbReference>
<evidence type="ECO:0000256" key="3">
    <source>
        <dbReference type="ARBA" id="ARBA00022989"/>
    </source>
</evidence>
<evidence type="ECO:0000256" key="6">
    <source>
        <dbReference type="ARBA" id="ARBA00023170"/>
    </source>
</evidence>
<feature type="transmembrane region" description="Helical" evidence="10">
    <location>
        <begin position="896"/>
        <end position="914"/>
    </location>
</feature>
<feature type="region of interest" description="Disordered" evidence="9">
    <location>
        <begin position="995"/>
        <end position="1016"/>
    </location>
</feature>
<dbReference type="Proteomes" id="UP001224775">
    <property type="component" value="Unassembled WGS sequence"/>
</dbReference>
<evidence type="ECO:0000256" key="5">
    <source>
        <dbReference type="ARBA" id="ARBA00023136"/>
    </source>
</evidence>
<dbReference type="GO" id="GO:0004965">
    <property type="term" value="F:G protein-coupled GABA receptor activity"/>
    <property type="evidence" value="ECO:0007669"/>
    <property type="project" value="InterPro"/>
</dbReference>
<evidence type="ECO:0000256" key="11">
    <source>
        <dbReference type="SAM" id="SignalP"/>
    </source>
</evidence>
<dbReference type="GO" id="GO:0016787">
    <property type="term" value="F:hydrolase activity"/>
    <property type="evidence" value="ECO:0007669"/>
    <property type="project" value="InterPro"/>
</dbReference>
<feature type="chain" id="PRO_5042115685" evidence="11">
    <location>
        <begin position="21"/>
        <end position="1040"/>
    </location>
</feature>
<keyword evidence="3 10" id="KW-1133">Transmembrane helix</keyword>